<feature type="coiled-coil region" evidence="1">
    <location>
        <begin position="477"/>
        <end position="508"/>
    </location>
</feature>
<dbReference type="AlphaFoldDB" id="A0A2N9HFW2"/>
<feature type="region of interest" description="Disordered" evidence="2">
    <location>
        <begin position="363"/>
        <end position="388"/>
    </location>
</feature>
<dbReference type="InterPro" id="IPR040348">
    <property type="entry name" value="POLAR-like"/>
</dbReference>
<evidence type="ECO:0000313" key="3">
    <source>
        <dbReference type="EMBL" id="SPD10494.1"/>
    </source>
</evidence>
<feature type="coiled-coil region" evidence="1">
    <location>
        <begin position="305"/>
        <end position="336"/>
    </location>
</feature>
<protein>
    <submittedName>
        <fullName evidence="3">Uncharacterized protein</fullName>
    </submittedName>
</protein>
<sequence length="688" mass="76457">MDFWVFAVATGAGYLAKYWQNISRDRNSLPELSPGDSNYGRPESSGRSFHRLARRQKLADDVSTDRKWVSSAAEVASTSGFDGEKQGCTGKYEDRNVLSVSSLPAGCSTNENVVEHEAGNKLSGDISDNSGCSTGPSAGMGSFHGSSRNRSSLRTKCSNRQCIKPLTSLESCLMAQLYKEHAEMEDYVFSFLPSPSTPSMRPLFVTDGSRILNRANGHSSSAQIVLEDNKVHKEAYLEKNENVYGIPPLQFTKKKKTGKGRSGRLSNSIKMFNGKHLHSQDGSQDSMVLFCIGISIGIMSSFITNKREVDKLKELLKQTENLVQDLQEEIEMKDSMTVKELADENYKSLDTCDNSYDRGFSPELHIDSSTKYDDKKPYDQKAEESSETMSKIEAELEAELERLGLNINVSSLDRRLSDIVEVDPDFVADFAQGELRADMIHGQAVAQPKSDQDARDSSTPHSGKYAVSPRELSLRLHEVIQSRLEEHVEELETALQNSQRKLKLMESGHKNSWKDFSSSEQGYSSTLESSIANECNSMAQPVVLNLSGDALDAYNEAYIELTKMDDSEDQDLSSGVHENKHQEGFNPSDRHAFTGQNGGACGSIPRLTIDYDTLSREFFSSKMEAFLGHTSEVQGLFNNVGLSEDENSDCDDEIEKQLIKQIVEKTKKGSPVVLNAQRLLFSMDENEH</sequence>
<feature type="compositionally biased region" description="Polar residues" evidence="2">
    <location>
        <begin position="126"/>
        <end position="136"/>
    </location>
</feature>
<dbReference type="PANTHER" id="PTHR33476">
    <property type="entry name" value="EMB|CAB62613.1"/>
    <property type="match status" value="1"/>
</dbReference>
<feature type="region of interest" description="Disordered" evidence="2">
    <location>
        <begin position="26"/>
        <end position="48"/>
    </location>
</feature>
<name>A0A2N9HFW2_FAGSY</name>
<feature type="compositionally biased region" description="Basic and acidic residues" evidence="2">
    <location>
        <begin position="577"/>
        <end position="592"/>
    </location>
</feature>
<accession>A0A2N9HFW2</accession>
<dbReference type="GO" id="GO:0008356">
    <property type="term" value="P:asymmetric cell division"/>
    <property type="evidence" value="ECO:0007669"/>
    <property type="project" value="InterPro"/>
</dbReference>
<feature type="region of interest" description="Disordered" evidence="2">
    <location>
        <begin position="444"/>
        <end position="467"/>
    </location>
</feature>
<proteinExistence type="predicted"/>
<keyword evidence="1" id="KW-0175">Coiled coil</keyword>
<dbReference type="PANTHER" id="PTHR33476:SF7">
    <property type="entry name" value="EMB|CAB62613.1"/>
    <property type="match status" value="1"/>
</dbReference>
<feature type="compositionally biased region" description="Basic and acidic residues" evidence="2">
    <location>
        <begin position="364"/>
        <end position="388"/>
    </location>
</feature>
<feature type="region of interest" description="Disordered" evidence="2">
    <location>
        <begin position="121"/>
        <end position="152"/>
    </location>
</feature>
<organism evidence="3">
    <name type="scientific">Fagus sylvatica</name>
    <name type="common">Beechnut</name>
    <dbReference type="NCBI Taxonomy" id="28930"/>
    <lineage>
        <taxon>Eukaryota</taxon>
        <taxon>Viridiplantae</taxon>
        <taxon>Streptophyta</taxon>
        <taxon>Embryophyta</taxon>
        <taxon>Tracheophyta</taxon>
        <taxon>Spermatophyta</taxon>
        <taxon>Magnoliopsida</taxon>
        <taxon>eudicotyledons</taxon>
        <taxon>Gunneridae</taxon>
        <taxon>Pentapetalae</taxon>
        <taxon>rosids</taxon>
        <taxon>fabids</taxon>
        <taxon>Fagales</taxon>
        <taxon>Fagaceae</taxon>
        <taxon>Fagus</taxon>
    </lineage>
</organism>
<evidence type="ECO:0000256" key="1">
    <source>
        <dbReference type="SAM" id="Coils"/>
    </source>
</evidence>
<gene>
    <name evidence="3" type="ORF">FSB_LOCUS38376</name>
</gene>
<evidence type="ECO:0000256" key="2">
    <source>
        <dbReference type="SAM" id="MobiDB-lite"/>
    </source>
</evidence>
<reference evidence="3" key="1">
    <citation type="submission" date="2018-02" db="EMBL/GenBank/DDBJ databases">
        <authorList>
            <person name="Cohen D.B."/>
            <person name="Kent A.D."/>
        </authorList>
    </citation>
    <scope>NUCLEOTIDE SEQUENCE</scope>
</reference>
<dbReference type="EMBL" id="OIVN01003335">
    <property type="protein sequence ID" value="SPD10494.1"/>
    <property type="molecule type" value="Genomic_DNA"/>
</dbReference>
<feature type="region of interest" description="Disordered" evidence="2">
    <location>
        <begin position="568"/>
        <end position="597"/>
    </location>
</feature>